<evidence type="ECO:0000256" key="6">
    <source>
        <dbReference type="ARBA" id="ARBA00022918"/>
    </source>
</evidence>
<proteinExistence type="predicted"/>
<reference evidence="9 10" key="1">
    <citation type="journal article" date="2017" name="Genome Biol. Evol.">
        <title>Phytophthora megakarya and P. palmivora, closely related causal agents of cacao black pod rot, underwent increases in genome sizes and gene numbers by different mechanisms.</title>
        <authorList>
            <person name="Ali S.S."/>
            <person name="Shao J."/>
            <person name="Lary D.J."/>
            <person name="Kronmiller B."/>
            <person name="Shen D."/>
            <person name="Strem M.D."/>
            <person name="Amoako-Attah I."/>
            <person name="Akrofi A.Y."/>
            <person name="Begoude B.A."/>
            <person name="Ten Hoopen G.M."/>
            <person name="Coulibaly K."/>
            <person name="Kebe B.I."/>
            <person name="Melnick R.L."/>
            <person name="Guiltinan M.J."/>
            <person name="Tyler B.M."/>
            <person name="Meinhardt L.W."/>
            <person name="Bailey B.A."/>
        </authorList>
    </citation>
    <scope>NUCLEOTIDE SEQUENCE [LARGE SCALE GENOMIC DNA]</scope>
    <source>
        <strain evidence="10">sbr112.9</strain>
    </source>
</reference>
<dbReference type="InterPro" id="IPR043128">
    <property type="entry name" value="Rev_trsase/Diguanyl_cyclase"/>
</dbReference>
<dbReference type="AlphaFoldDB" id="A0A2P4YD82"/>
<feature type="domain" description="Reverse transcriptase RNase H-like" evidence="8">
    <location>
        <begin position="197"/>
        <end position="303"/>
    </location>
</feature>
<gene>
    <name evidence="9" type="ORF">PHPALM_7204</name>
</gene>
<keyword evidence="1" id="KW-0808">Transferase</keyword>
<keyword evidence="2" id="KW-0548">Nucleotidyltransferase</keyword>
<dbReference type="GO" id="GO:0016787">
    <property type="term" value="F:hydrolase activity"/>
    <property type="evidence" value="ECO:0007669"/>
    <property type="project" value="UniProtKB-KW"/>
</dbReference>
<dbReference type="Gene3D" id="3.10.10.10">
    <property type="entry name" value="HIV Type 1 Reverse Transcriptase, subunit A, domain 1"/>
    <property type="match status" value="1"/>
</dbReference>
<dbReference type="EMBL" id="NCKW01003704">
    <property type="protein sequence ID" value="POM75659.1"/>
    <property type="molecule type" value="Genomic_DNA"/>
</dbReference>
<dbReference type="GO" id="GO:0004519">
    <property type="term" value="F:endonuclease activity"/>
    <property type="evidence" value="ECO:0007669"/>
    <property type="project" value="UniProtKB-KW"/>
</dbReference>
<feature type="domain" description="Reverse transcriptase" evidence="7">
    <location>
        <begin position="20"/>
        <end position="113"/>
    </location>
</feature>
<evidence type="ECO:0000256" key="1">
    <source>
        <dbReference type="ARBA" id="ARBA00022679"/>
    </source>
</evidence>
<evidence type="ECO:0000256" key="4">
    <source>
        <dbReference type="ARBA" id="ARBA00022759"/>
    </source>
</evidence>
<accession>A0A2P4YD82</accession>
<organism evidence="9 10">
    <name type="scientific">Phytophthora palmivora</name>
    <dbReference type="NCBI Taxonomy" id="4796"/>
    <lineage>
        <taxon>Eukaryota</taxon>
        <taxon>Sar</taxon>
        <taxon>Stramenopiles</taxon>
        <taxon>Oomycota</taxon>
        <taxon>Peronosporomycetes</taxon>
        <taxon>Peronosporales</taxon>
        <taxon>Peronosporaceae</taxon>
        <taxon>Phytophthora</taxon>
    </lineage>
</organism>
<evidence type="ECO:0000259" key="7">
    <source>
        <dbReference type="Pfam" id="PF00078"/>
    </source>
</evidence>
<evidence type="ECO:0000313" key="10">
    <source>
        <dbReference type="Proteomes" id="UP000237271"/>
    </source>
</evidence>
<keyword evidence="6" id="KW-0695">RNA-directed DNA polymerase</keyword>
<dbReference type="InterPro" id="IPR041373">
    <property type="entry name" value="RT_RNaseH"/>
</dbReference>
<keyword evidence="4" id="KW-0255">Endonuclease</keyword>
<keyword evidence="10" id="KW-1185">Reference proteome</keyword>
<evidence type="ECO:0000259" key="8">
    <source>
        <dbReference type="Pfam" id="PF17917"/>
    </source>
</evidence>
<dbReference type="PANTHER" id="PTHR37984">
    <property type="entry name" value="PROTEIN CBG26694"/>
    <property type="match status" value="1"/>
</dbReference>
<dbReference type="CDD" id="cd01647">
    <property type="entry name" value="RT_LTR"/>
    <property type="match status" value="1"/>
</dbReference>
<keyword evidence="5" id="KW-0378">Hydrolase</keyword>
<dbReference type="Proteomes" id="UP000237271">
    <property type="component" value="Unassembled WGS sequence"/>
</dbReference>
<keyword evidence="3" id="KW-0540">Nuclease</keyword>
<evidence type="ECO:0000256" key="2">
    <source>
        <dbReference type="ARBA" id="ARBA00022695"/>
    </source>
</evidence>
<dbReference type="Gene3D" id="3.30.70.270">
    <property type="match status" value="2"/>
</dbReference>
<comment type="caution">
    <text evidence="9">The sequence shown here is derived from an EMBL/GenBank/DDBJ whole genome shotgun (WGS) entry which is preliminary data.</text>
</comment>
<evidence type="ECO:0000256" key="5">
    <source>
        <dbReference type="ARBA" id="ARBA00022801"/>
    </source>
</evidence>
<dbReference type="Pfam" id="PF00078">
    <property type="entry name" value="RVT_1"/>
    <property type="match status" value="1"/>
</dbReference>
<dbReference type="InterPro" id="IPR043502">
    <property type="entry name" value="DNA/RNA_pol_sf"/>
</dbReference>
<dbReference type="InterPro" id="IPR000477">
    <property type="entry name" value="RT_dom"/>
</dbReference>
<dbReference type="OrthoDB" id="7696691at2759"/>
<dbReference type="PANTHER" id="PTHR37984:SF5">
    <property type="entry name" value="PROTEIN NYNRIN-LIKE"/>
    <property type="match status" value="1"/>
</dbReference>
<dbReference type="Pfam" id="PF17917">
    <property type="entry name" value="RT_RNaseH"/>
    <property type="match status" value="1"/>
</dbReference>
<sequence>MNSHTIRRTLPMPRKDVIFEKMLGCYFFSCMDLLSEYYQFLMRDSDIKLTAFQTPDGLYEYLVIPMGLSNAPATFNSGIRKILADLDTICQSYFDDIYIFTRGKDIHDHLVALDKSTTNSIVSSVHQKSRVLEITLVVQESELTQPNRFAHDASPLFELLKTKARSTVLKWSPELQEHFQNLKAQISATPVLDIPEFSKPFHVRMDASDFAVGGVLFQMEVRDDVEIERPIPFNGRKYKDAEKNYPIREKELLAVIFALRVWRVYLLDRPFIVETDHKSLESVLKQKSISRRIARWYTELSEYPIQFKYISGASNSVTDGIS</sequence>
<evidence type="ECO:0000256" key="3">
    <source>
        <dbReference type="ARBA" id="ARBA00022722"/>
    </source>
</evidence>
<dbReference type="CDD" id="cd09274">
    <property type="entry name" value="RNase_HI_RT_Ty3"/>
    <property type="match status" value="1"/>
</dbReference>
<dbReference type="InterPro" id="IPR050951">
    <property type="entry name" value="Retrovirus_Pol_polyprotein"/>
</dbReference>
<dbReference type="GO" id="GO:0003964">
    <property type="term" value="F:RNA-directed DNA polymerase activity"/>
    <property type="evidence" value="ECO:0007669"/>
    <property type="project" value="UniProtKB-KW"/>
</dbReference>
<protein>
    <submittedName>
        <fullName evidence="9">Retroelement</fullName>
    </submittedName>
</protein>
<evidence type="ECO:0000313" key="9">
    <source>
        <dbReference type="EMBL" id="POM75659.1"/>
    </source>
</evidence>
<name>A0A2P4YD82_9STRA</name>
<dbReference type="SUPFAM" id="SSF56672">
    <property type="entry name" value="DNA/RNA polymerases"/>
    <property type="match status" value="1"/>
</dbReference>